<sequence length="123" mass="13001">MLFAVGLLASGLASASVGAYAGAMIMQGLLHWSVPMLVRRFITLCPAVAILAMGFDPTRTLVLSQVVLSFGIPFAVLPLVRLTSNSEVMGSDINHRVTTVVGWVVAVMISLLNVVLIYLTVTG</sequence>
<dbReference type="GO" id="GO:0005886">
    <property type="term" value="C:plasma membrane"/>
    <property type="evidence" value="ECO:0007669"/>
    <property type="project" value="TreeGrafter"/>
</dbReference>
<dbReference type="Proteomes" id="UP000554965">
    <property type="component" value="Unassembled WGS sequence"/>
</dbReference>
<feature type="transmembrane region" description="Helical" evidence="6">
    <location>
        <begin position="100"/>
        <end position="121"/>
    </location>
</feature>
<organism evidence="7 8">
    <name type="scientific">Mycobacterium simulans</name>
    <dbReference type="NCBI Taxonomy" id="627089"/>
    <lineage>
        <taxon>Bacteria</taxon>
        <taxon>Bacillati</taxon>
        <taxon>Actinomycetota</taxon>
        <taxon>Actinomycetes</taxon>
        <taxon>Mycobacteriales</taxon>
        <taxon>Mycobacteriaceae</taxon>
        <taxon>Mycobacterium</taxon>
    </lineage>
</organism>
<dbReference type="Pfam" id="PF01566">
    <property type="entry name" value="Nramp"/>
    <property type="match status" value="1"/>
</dbReference>
<comment type="caution">
    <text evidence="7">The sequence shown here is derived from an EMBL/GenBank/DDBJ whole genome shotgun (WGS) entry which is preliminary data.</text>
</comment>
<keyword evidence="2" id="KW-0813">Transport</keyword>
<evidence type="ECO:0000313" key="8">
    <source>
        <dbReference type="Proteomes" id="UP000554965"/>
    </source>
</evidence>
<dbReference type="GO" id="GO:0034755">
    <property type="term" value="P:iron ion transmembrane transport"/>
    <property type="evidence" value="ECO:0007669"/>
    <property type="project" value="TreeGrafter"/>
</dbReference>
<dbReference type="AlphaFoldDB" id="A0A7Z7INK0"/>
<dbReference type="PANTHER" id="PTHR11706:SF33">
    <property type="entry name" value="NATURAL RESISTANCE-ASSOCIATED MACROPHAGE PROTEIN 2"/>
    <property type="match status" value="1"/>
</dbReference>
<evidence type="ECO:0000256" key="1">
    <source>
        <dbReference type="ARBA" id="ARBA00004141"/>
    </source>
</evidence>
<evidence type="ECO:0000256" key="3">
    <source>
        <dbReference type="ARBA" id="ARBA00022692"/>
    </source>
</evidence>
<protein>
    <submittedName>
        <fullName evidence="7">Divalent metal cation transporter MntH</fullName>
    </submittedName>
</protein>
<dbReference type="EMBL" id="OCTY01000002">
    <property type="protein sequence ID" value="SOJ56923.1"/>
    <property type="molecule type" value="Genomic_DNA"/>
</dbReference>
<keyword evidence="5 6" id="KW-0472">Membrane</keyword>
<dbReference type="GO" id="GO:0015086">
    <property type="term" value="F:cadmium ion transmembrane transporter activity"/>
    <property type="evidence" value="ECO:0007669"/>
    <property type="project" value="TreeGrafter"/>
</dbReference>
<dbReference type="PANTHER" id="PTHR11706">
    <property type="entry name" value="SOLUTE CARRIER PROTEIN FAMILY 11 MEMBER"/>
    <property type="match status" value="1"/>
</dbReference>
<keyword evidence="4 6" id="KW-1133">Transmembrane helix</keyword>
<reference evidence="7 8" key="1">
    <citation type="submission" date="2017-10" db="EMBL/GenBank/DDBJ databases">
        <authorList>
            <consortium name="Urmite Genomes"/>
        </authorList>
    </citation>
    <scope>NUCLEOTIDE SEQUENCE [LARGE SCALE GENOMIC DNA]</scope>
    <source>
        <strain evidence="7 8">FB-527</strain>
    </source>
</reference>
<keyword evidence="3 6" id="KW-0812">Transmembrane</keyword>
<name>A0A7Z7INK0_9MYCO</name>
<dbReference type="InterPro" id="IPR001046">
    <property type="entry name" value="NRAMP_fam"/>
</dbReference>
<feature type="transmembrane region" description="Helical" evidence="6">
    <location>
        <begin position="37"/>
        <end position="55"/>
    </location>
</feature>
<feature type="transmembrane region" description="Helical" evidence="6">
    <location>
        <begin position="62"/>
        <end position="80"/>
    </location>
</feature>
<keyword evidence="8" id="KW-1185">Reference proteome</keyword>
<gene>
    <name evidence="7" type="primary">mntH_3</name>
    <name evidence="7" type="ORF">MSIMFB_04400</name>
</gene>
<evidence type="ECO:0000256" key="6">
    <source>
        <dbReference type="SAM" id="Phobius"/>
    </source>
</evidence>
<evidence type="ECO:0000256" key="4">
    <source>
        <dbReference type="ARBA" id="ARBA00022989"/>
    </source>
</evidence>
<comment type="subcellular location">
    <subcellularLocation>
        <location evidence="1">Membrane</location>
        <topology evidence="1">Multi-pass membrane protein</topology>
    </subcellularLocation>
</comment>
<proteinExistence type="predicted"/>
<dbReference type="GO" id="GO:0005384">
    <property type="term" value="F:manganese ion transmembrane transporter activity"/>
    <property type="evidence" value="ECO:0007669"/>
    <property type="project" value="TreeGrafter"/>
</dbReference>
<evidence type="ECO:0000256" key="5">
    <source>
        <dbReference type="ARBA" id="ARBA00023136"/>
    </source>
</evidence>
<evidence type="ECO:0000313" key="7">
    <source>
        <dbReference type="EMBL" id="SOJ56923.1"/>
    </source>
</evidence>
<evidence type="ECO:0000256" key="2">
    <source>
        <dbReference type="ARBA" id="ARBA00022448"/>
    </source>
</evidence>
<accession>A0A7Z7INK0</accession>